<dbReference type="InterPro" id="IPR016035">
    <property type="entry name" value="Acyl_Trfase/lysoPLipase"/>
</dbReference>
<organism evidence="1 2">
    <name type="scientific">Candidatus Giovannonibacteria bacterium GW2011_GWA1_44_25</name>
    <dbReference type="NCBI Taxonomy" id="1618645"/>
    <lineage>
        <taxon>Bacteria</taxon>
        <taxon>Candidatus Giovannoniibacteriota</taxon>
    </lineage>
</organism>
<evidence type="ECO:0000313" key="2">
    <source>
        <dbReference type="Proteomes" id="UP000034087"/>
    </source>
</evidence>
<proteinExistence type="predicted"/>
<sequence length="401" mass="45568">MPHPDFGRVGILHGGGGFAQGLPGAIHHRAIRKVLRKRFGIEQPFCSIGVSVGIFNSWDENSADIFTKYFDNTTSVYKWSSVVEEPIERILKSIPSPLFRHHESAREWWRDWSNYRKTRYKNRKEFFADMRKLASYLWHIVAGISLPLPLDRSPSPGELASAVELLISELKSYGLDISKIQGPFDLAPLMSSLEKIIDADAILKNQTSTTLMLTRSGKHEHVFAYGATLPVETLAKLEKRCQIHWVQTASEFFLAGKACVSLPPAFPPVKINGGIYWDVGDKNPFPAEYLMDAGCDTIFCFVKDYWNACSAYNPETDDFTQRQLETAEMSISTIFMDRYERVTERAEREGKKVYVITSKLPPPDTQILKTTPEATKYTFRVETEAINKWIKDNLNIDPADD</sequence>
<name>A0A0G1IKK2_9BACT</name>
<comment type="caution">
    <text evidence="1">The sequence shown here is derived from an EMBL/GenBank/DDBJ whole genome shotgun (WGS) entry which is preliminary data.</text>
</comment>
<dbReference type="AlphaFoldDB" id="A0A0G1IKK2"/>
<dbReference type="Proteomes" id="UP000034087">
    <property type="component" value="Unassembled WGS sequence"/>
</dbReference>
<dbReference type="EMBL" id="LCIR01000005">
    <property type="protein sequence ID" value="KKT59921.1"/>
    <property type="molecule type" value="Genomic_DNA"/>
</dbReference>
<evidence type="ECO:0008006" key="3">
    <source>
        <dbReference type="Google" id="ProtNLM"/>
    </source>
</evidence>
<gene>
    <name evidence="1" type="ORF">UW53_C0005G0004</name>
</gene>
<reference evidence="1 2" key="1">
    <citation type="journal article" date="2015" name="Nature">
        <title>rRNA introns, odd ribosomes, and small enigmatic genomes across a large radiation of phyla.</title>
        <authorList>
            <person name="Brown C.T."/>
            <person name="Hug L.A."/>
            <person name="Thomas B.C."/>
            <person name="Sharon I."/>
            <person name="Castelle C.J."/>
            <person name="Singh A."/>
            <person name="Wilkins M.J."/>
            <person name="Williams K.H."/>
            <person name="Banfield J.F."/>
        </authorList>
    </citation>
    <scope>NUCLEOTIDE SEQUENCE [LARGE SCALE GENOMIC DNA]</scope>
</reference>
<accession>A0A0G1IKK2</accession>
<evidence type="ECO:0000313" key="1">
    <source>
        <dbReference type="EMBL" id="KKT59921.1"/>
    </source>
</evidence>
<dbReference type="SUPFAM" id="SSF52151">
    <property type="entry name" value="FabD/lysophospholipase-like"/>
    <property type="match status" value="1"/>
</dbReference>
<protein>
    <recommendedName>
        <fullName evidence="3">PNPLA domain-containing protein</fullName>
    </recommendedName>
</protein>